<dbReference type="Proteomes" id="UP000279470">
    <property type="component" value="Unassembled WGS sequence"/>
</dbReference>
<dbReference type="AlphaFoldDB" id="A0A3S0A7B8"/>
<name>A0A3S0A7B8_9RICK</name>
<evidence type="ECO:0000313" key="2">
    <source>
        <dbReference type="Proteomes" id="UP000279470"/>
    </source>
</evidence>
<comment type="caution">
    <text evidence="1">The sequence shown here is derived from an EMBL/GenBank/DDBJ whole genome shotgun (WGS) entry which is preliminary data.</text>
</comment>
<sequence length="83" mass="9712">MPRCPYFSAYVITQALMYASSNSKKKFAKKQKIDAIRWLLDDLYVDEFKMVCNLADLDYKNVLVKIKKALANGCKWRNDNKNN</sequence>
<evidence type="ECO:0000313" key="1">
    <source>
        <dbReference type="EMBL" id="RST66242.1"/>
    </source>
</evidence>
<accession>A0A3S0A7B8</accession>
<gene>
    <name evidence="1" type="ORF">EIC27_03750</name>
</gene>
<organism evidence="1 2">
    <name type="scientific">Candidatus Aquarickettsia rohweri</name>
    <dbReference type="NCBI Taxonomy" id="2602574"/>
    <lineage>
        <taxon>Bacteria</taxon>
        <taxon>Pseudomonadati</taxon>
        <taxon>Pseudomonadota</taxon>
        <taxon>Alphaproteobacteria</taxon>
        <taxon>Rickettsiales</taxon>
        <taxon>Candidatus Midichloriaceae</taxon>
        <taxon>Candidatus Aquarickettsia</taxon>
    </lineage>
</organism>
<dbReference type="RefSeq" id="WP_126044802.1">
    <property type="nucleotide sequence ID" value="NZ_RXFM01000044.1"/>
</dbReference>
<proteinExistence type="predicted"/>
<reference evidence="2" key="1">
    <citation type="submission" date="2018-11" db="EMBL/GenBank/DDBJ databases">
        <title>Phylogenetic, genomic, and biogeographic characterization of a novel and ubiquitous marine invertebrate-associated Rickettsiales parasite, Candidatus Marinoinvertebrata rohwerii, gen. nov., sp. nov.</title>
        <authorList>
            <person name="Klinges J.G."/>
            <person name="Rosales S.M."/>
            <person name="Mcminds R."/>
            <person name="Shaver E.C."/>
            <person name="Shantz A."/>
            <person name="Peters E.C."/>
            <person name="Burkepile D.E."/>
            <person name="Silliman B.R."/>
            <person name="Vega Thurber R.L."/>
        </authorList>
    </citation>
    <scope>NUCLEOTIDE SEQUENCE [LARGE SCALE GENOMIC DNA]</scope>
    <source>
        <strain evidence="2">a_cerv_44</strain>
    </source>
</reference>
<keyword evidence="2" id="KW-1185">Reference proteome</keyword>
<dbReference type="EMBL" id="RXFM01000044">
    <property type="protein sequence ID" value="RST66242.1"/>
    <property type="molecule type" value="Genomic_DNA"/>
</dbReference>
<protein>
    <submittedName>
        <fullName evidence="1">Uncharacterized protein</fullName>
    </submittedName>
</protein>